<organism evidence="2">
    <name type="scientific">viral metagenome</name>
    <dbReference type="NCBI Taxonomy" id="1070528"/>
    <lineage>
        <taxon>unclassified sequences</taxon>
        <taxon>metagenomes</taxon>
        <taxon>organismal metagenomes</taxon>
    </lineage>
</organism>
<accession>A0A6M3KDM0</accession>
<dbReference type="EMBL" id="MT142388">
    <property type="protein sequence ID" value="QJA79598.1"/>
    <property type="molecule type" value="Genomic_DNA"/>
</dbReference>
<proteinExistence type="predicted"/>
<evidence type="ECO:0000313" key="2">
    <source>
        <dbReference type="EMBL" id="QJA79598.1"/>
    </source>
</evidence>
<evidence type="ECO:0000313" key="1">
    <source>
        <dbReference type="EMBL" id="QJA57359.1"/>
    </source>
</evidence>
<dbReference type="AlphaFoldDB" id="A0A6M3KDM0"/>
<gene>
    <name evidence="2" type="ORF">MM415A00851_0002</name>
    <name evidence="1" type="ORF">MM415B01657_0002</name>
</gene>
<name>A0A6M3KDM0_9ZZZZ</name>
<sequence>MKGIEALREQIKIQCSDGNWNYDPYMHGMANGLICALATIEGTEPEYLNPPETWLCDRKIDNKEIQPTEKSD</sequence>
<reference evidence="2" key="1">
    <citation type="submission" date="2020-03" db="EMBL/GenBank/DDBJ databases">
        <title>The deep terrestrial virosphere.</title>
        <authorList>
            <person name="Holmfeldt K."/>
            <person name="Nilsson E."/>
            <person name="Simone D."/>
            <person name="Lopez-Fernandez M."/>
            <person name="Wu X."/>
            <person name="de Brujin I."/>
            <person name="Lundin D."/>
            <person name="Andersson A."/>
            <person name="Bertilsson S."/>
            <person name="Dopson M."/>
        </authorList>
    </citation>
    <scope>NUCLEOTIDE SEQUENCE</scope>
    <source>
        <strain evidence="2">MM415A00851</strain>
        <strain evidence="1">MM415B01657</strain>
    </source>
</reference>
<dbReference type="EMBL" id="MT141269">
    <property type="protein sequence ID" value="QJA57359.1"/>
    <property type="molecule type" value="Genomic_DNA"/>
</dbReference>
<protein>
    <submittedName>
        <fullName evidence="2">Uncharacterized protein</fullName>
    </submittedName>
</protein>